<dbReference type="GO" id="GO:0003677">
    <property type="term" value="F:DNA binding"/>
    <property type="evidence" value="ECO:0007669"/>
    <property type="project" value="UniProtKB-KW"/>
</dbReference>
<dbReference type="InterPro" id="IPR051399">
    <property type="entry name" value="RNA-guided_DNA_endo/Transpos"/>
</dbReference>
<evidence type="ECO:0000259" key="3">
    <source>
        <dbReference type="Pfam" id="PF07282"/>
    </source>
</evidence>
<dbReference type="NCBIfam" id="NF040570">
    <property type="entry name" value="guided_TnpB"/>
    <property type="match status" value="1"/>
</dbReference>
<feature type="domain" description="Cas12f1-like TNB" evidence="3">
    <location>
        <begin position="340"/>
        <end position="407"/>
    </location>
</feature>
<feature type="region of interest" description="Disordered" evidence="2">
    <location>
        <begin position="239"/>
        <end position="260"/>
    </location>
</feature>
<dbReference type="NCBIfam" id="TIGR01766">
    <property type="entry name" value="IS200/IS605 family accessory protein TnpB-like domain"/>
    <property type="match status" value="1"/>
</dbReference>
<dbReference type="AlphaFoldDB" id="A0A343VRN1"/>
<dbReference type="PANTHER" id="PTHR30405">
    <property type="entry name" value="TRANSPOSASE"/>
    <property type="match status" value="1"/>
</dbReference>
<keyword evidence="1" id="KW-0238">DNA-binding</keyword>
<evidence type="ECO:0000256" key="1">
    <source>
        <dbReference type="ARBA" id="ARBA00023125"/>
    </source>
</evidence>
<name>A0A343VRN1_9MYCO</name>
<keyword evidence="4" id="KW-0614">Plasmid</keyword>
<geneLocation type="plasmid" evidence="4">
    <name>pCBMA213_1</name>
</geneLocation>
<dbReference type="PANTHER" id="PTHR30405:SF11">
    <property type="entry name" value="RNA-GUIDED DNA ENDONUCLEASE RV2885C-RELATED"/>
    <property type="match status" value="1"/>
</dbReference>
<evidence type="ECO:0000313" key="4">
    <source>
        <dbReference type="EMBL" id="AVN58555.1"/>
    </source>
</evidence>
<dbReference type="InterPro" id="IPR010095">
    <property type="entry name" value="Cas12f1-like_TNB"/>
</dbReference>
<sequence>MGTVRVRGVKQVVQVRLVADAAQLDALTRTLTACNDTANLVSAIAHRERTFRGRDLRAISYVKARAHAGLGAQVAQACIRKVADAYTTLRANVRNGRYGAPGSPRRRKAQADPIRFRPLAAQPFDDRCLSWRHDTDTGGSVSIWTVDGRLKNLRFTGEAGQIAMLRQYRSGETDLVIRRHRRGPEPIVAYLVATIDLPEPPVRTGTHLDSAAGWIGVDLGIENIAVTSDRTLARELMSTYGAGAPDGPAGRGSVKDRRTRNRELRQKLQAKNTKSAKRLLRRRARAEARFAADVNHQISKRIVAEAERTGRGIAVEELTGIRERVRLRKPQRATHTSWAFAQLGVFLTYKAARAGVPIIAVDPAYTSQRCTTCGHIDKRNRTSQARFVCRDCGYTAEHADILGADNIAHRAPTTWAQSTVPSAA</sequence>
<gene>
    <name evidence="4" type="ORF">B5P44_p00260</name>
</gene>
<evidence type="ECO:0000256" key="2">
    <source>
        <dbReference type="SAM" id="MobiDB-lite"/>
    </source>
</evidence>
<reference evidence="4" key="1">
    <citation type="journal article" date="2018" name="Front. Microbiol.">
        <title>Beyond the Limits: tRNA Array Units in Mycobacterium Genomes.</title>
        <authorList>
            <person name="Morgado S.M."/>
            <person name="Vicente A.C."/>
        </authorList>
    </citation>
    <scope>NUCLEOTIDE SEQUENCE</scope>
    <source>
        <strain evidence="4">CBMA 213</strain>
        <plasmid evidence="4">pCBMA213_1</plasmid>
    </source>
</reference>
<organism evidence="4">
    <name type="scientific">Mycolicibacterium sp. CBMA 213</name>
    <dbReference type="NCBI Taxonomy" id="1968788"/>
    <lineage>
        <taxon>Bacteria</taxon>
        <taxon>Bacillati</taxon>
        <taxon>Actinomycetota</taxon>
        <taxon>Actinomycetes</taxon>
        <taxon>Mycobacteriales</taxon>
        <taxon>Mycobacteriaceae</taxon>
        <taxon>Mycolicibacterium</taxon>
    </lineage>
</organism>
<accession>A0A343VRN1</accession>
<protein>
    <recommendedName>
        <fullName evidence="3">Cas12f1-like TNB domain-containing protein</fullName>
    </recommendedName>
</protein>
<dbReference type="Pfam" id="PF07282">
    <property type="entry name" value="Cas12f1-like_TNB"/>
    <property type="match status" value="1"/>
</dbReference>
<dbReference type="EMBL" id="MF600313">
    <property type="protein sequence ID" value="AVN58555.1"/>
    <property type="molecule type" value="Genomic_DNA"/>
</dbReference>
<feature type="compositionally biased region" description="Low complexity" evidence="2">
    <location>
        <begin position="241"/>
        <end position="252"/>
    </location>
</feature>
<proteinExistence type="predicted"/>